<dbReference type="SUPFAM" id="SSF49299">
    <property type="entry name" value="PKD domain"/>
    <property type="match status" value="3"/>
</dbReference>
<feature type="chain" id="PRO_5008689929" evidence="1">
    <location>
        <begin position="21"/>
        <end position="647"/>
    </location>
</feature>
<evidence type="ECO:0000313" key="3">
    <source>
        <dbReference type="EMBL" id="SCC19330.1"/>
    </source>
</evidence>
<feature type="signal peptide" evidence="1">
    <location>
        <begin position="1"/>
        <end position="20"/>
    </location>
</feature>
<dbReference type="CDD" id="cd01951">
    <property type="entry name" value="lectin_L-type"/>
    <property type="match status" value="1"/>
</dbReference>
<dbReference type="InterPro" id="IPR035986">
    <property type="entry name" value="PKD_dom_sf"/>
</dbReference>
<dbReference type="RefSeq" id="WP_089710815.1">
    <property type="nucleotide sequence ID" value="NZ_FMAR01000004.1"/>
</dbReference>
<dbReference type="Pfam" id="PF18911">
    <property type="entry name" value="PKD_4"/>
    <property type="match status" value="3"/>
</dbReference>
<dbReference type="Gene3D" id="2.60.40.10">
    <property type="entry name" value="Immunoglobulins"/>
    <property type="match status" value="3"/>
</dbReference>
<proteinExistence type="predicted"/>
<dbReference type="PANTHER" id="PTHR32401">
    <property type="entry name" value="CONCANAVALIN A-LIKE LECTIN FAMILY PROTEIN"/>
    <property type="match status" value="1"/>
</dbReference>
<dbReference type="Pfam" id="PF13585">
    <property type="entry name" value="CHU_C"/>
    <property type="match status" value="1"/>
</dbReference>
<dbReference type="InterPro" id="IPR022409">
    <property type="entry name" value="PKD/Chitinase_dom"/>
</dbReference>
<dbReference type="GO" id="GO:0004553">
    <property type="term" value="F:hydrolase activity, hydrolyzing O-glycosyl compounds"/>
    <property type="evidence" value="ECO:0007669"/>
    <property type="project" value="UniProtKB-ARBA"/>
</dbReference>
<dbReference type="Pfam" id="PF18483">
    <property type="entry name" value="Lectin_L-type_dom"/>
    <property type="match status" value="1"/>
</dbReference>
<keyword evidence="1" id="KW-0732">Signal</keyword>
<dbReference type="InterPro" id="IPR026341">
    <property type="entry name" value="T9SS_type_B"/>
</dbReference>
<keyword evidence="4" id="KW-1185">Reference proteome</keyword>
<dbReference type="AlphaFoldDB" id="A0A1C4CJK2"/>
<feature type="domain" description="PKD" evidence="2">
    <location>
        <begin position="344"/>
        <end position="391"/>
    </location>
</feature>
<gene>
    <name evidence="3" type="ORF">GA0116948_104160</name>
</gene>
<organism evidence="3 4">
    <name type="scientific">Chitinophaga costaii</name>
    <dbReference type="NCBI Taxonomy" id="1335309"/>
    <lineage>
        <taxon>Bacteria</taxon>
        <taxon>Pseudomonadati</taxon>
        <taxon>Bacteroidota</taxon>
        <taxon>Chitinophagia</taxon>
        <taxon>Chitinophagales</taxon>
        <taxon>Chitinophagaceae</taxon>
        <taxon>Chitinophaga</taxon>
    </lineage>
</organism>
<dbReference type="NCBIfam" id="TIGR04131">
    <property type="entry name" value="Bac_Flav_CTERM"/>
    <property type="match status" value="1"/>
</dbReference>
<dbReference type="InterPro" id="IPR013320">
    <property type="entry name" value="ConA-like_dom_sf"/>
</dbReference>
<dbReference type="SUPFAM" id="SSF49899">
    <property type="entry name" value="Concanavalin A-like lectins/glucanases"/>
    <property type="match status" value="1"/>
</dbReference>
<dbReference type="InterPro" id="IPR013783">
    <property type="entry name" value="Ig-like_fold"/>
</dbReference>
<dbReference type="InterPro" id="IPR056573">
    <property type="entry name" value="Lectin_L-type_dom"/>
</dbReference>
<reference evidence="3 4" key="1">
    <citation type="submission" date="2016-08" db="EMBL/GenBank/DDBJ databases">
        <authorList>
            <person name="Seilhamer J.J."/>
        </authorList>
    </citation>
    <scope>NUCLEOTIDE SEQUENCE [LARGE SCALE GENOMIC DNA]</scope>
    <source>
        <strain evidence="3 4">A37T2</strain>
    </source>
</reference>
<dbReference type="GO" id="GO:0005975">
    <property type="term" value="P:carbohydrate metabolic process"/>
    <property type="evidence" value="ECO:0007669"/>
    <property type="project" value="UniProtKB-ARBA"/>
</dbReference>
<sequence length="647" mass="70054">MKRTLCLLFHVLCVFLWAHGQTQQPYILNGNATQRSCNCYQLTPATTFASGTVWNKNKIDLSQSFNYVFDVNLGCDTNGADGIAFILQTEGTNLGANGQGIGFEGISPSLGVLIDTYQNTSENDPAYDHLAIQMNGLTNHQGTGNLAGPVQVLDGVNNIKDCQWHLLRIHWDATTHTLEISVDNQVRLSIQKDLVHDIFNDAPSVFWGFAGSTGGRTNVQQFCAALRPAFDFDASQILCDGTPVTFENSSSSFGEITRWYWDLGDGTIYNGAQPPAHLYPGAGIYSVKFVIQDNSGCISDTLTTSVTIGSYPKANFTPDTLCLDATPLQLSDASTVAVGTLNNWQWDFGNGNTYSGSSVTIPFTTTGNYPVTLTATTKEGCNNTISKVLRIAPSPSVGGTSSNVCLGDASIFKGENLTPAISIRTWTWDMNNGSTSDGQNTRYTYSQAGDYNVVLHATSDEGCEALSSAIPITVLAVKADAGKDTIVAIGQPLQLFSHATNIATAQYTWSPATGLNDPNSASPVAILNADQTYQLTVSSPEGCQDEDFINIKVYKGPEFYVPNAFSPNGDGKNDYFKAIAAGIPKIDFFRIWNRWGELVFFTSDLTVPWDGTIKGKPADIATYVWMIQGVDYTGRRFSRQGTVTLVR</sequence>
<dbReference type="Gene3D" id="2.60.120.200">
    <property type="match status" value="1"/>
</dbReference>
<dbReference type="STRING" id="1335309.GA0116948_104160"/>
<dbReference type="InterPro" id="IPR000601">
    <property type="entry name" value="PKD_dom"/>
</dbReference>
<evidence type="ECO:0000259" key="2">
    <source>
        <dbReference type="PROSITE" id="PS50093"/>
    </source>
</evidence>
<evidence type="ECO:0000256" key="1">
    <source>
        <dbReference type="SAM" id="SignalP"/>
    </source>
</evidence>
<dbReference type="EMBL" id="FMAR01000004">
    <property type="protein sequence ID" value="SCC19330.1"/>
    <property type="molecule type" value="Genomic_DNA"/>
</dbReference>
<dbReference type="SMART" id="SM00089">
    <property type="entry name" value="PKD"/>
    <property type="match status" value="3"/>
</dbReference>
<evidence type="ECO:0000313" key="4">
    <source>
        <dbReference type="Proteomes" id="UP000242818"/>
    </source>
</evidence>
<dbReference type="Proteomes" id="UP000242818">
    <property type="component" value="Unassembled WGS sequence"/>
</dbReference>
<feature type="domain" description="PKD" evidence="2">
    <location>
        <begin position="244"/>
        <end position="308"/>
    </location>
</feature>
<feature type="domain" description="PKD" evidence="2">
    <location>
        <begin position="425"/>
        <end position="479"/>
    </location>
</feature>
<dbReference type="OrthoDB" id="1490014at2"/>
<protein>
    <submittedName>
        <fullName evidence="3">Gliding motility-associated C-terminal domain-containing protein</fullName>
    </submittedName>
</protein>
<dbReference type="PROSITE" id="PS50093">
    <property type="entry name" value="PKD"/>
    <property type="match status" value="3"/>
</dbReference>
<dbReference type="InterPro" id="IPR050258">
    <property type="entry name" value="Leguminous_Lectin"/>
</dbReference>
<name>A0A1C4CJK2_9BACT</name>
<dbReference type="CDD" id="cd00146">
    <property type="entry name" value="PKD"/>
    <property type="match status" value="3"/>
</dbReference>
<accession>A0A1C4CJK2</accession>
<dbReference type="PANTHER" id="PTHR32401:SF48">
    <property type="entry name" value="LEGUME LECTIN DOMAIN-CONTAINING PROTEIN"/>
    <property type="match status" value="1"/>
</dbReference>